<gene>
    <name evidence="3" type="ORF">KFL_001860220</name>
</gene>
<keyword evidence="2" id="KW-0472">Membrane</keyword>
<feature type="compositionally biased region" description="Basic and acidic residues" evidence="1">
    <location>
        <begin position="9"/>
        <end position="18"/>
    </location>
</feature>
<evidence type="ECO:0000313" key="3">
    <source>
        <dbReference type="EMBL" id="GAQ84375.1"/>
    </source>
</evidence>
<evidence type="ECO:0000256" key="2">
    <source>
        <dbReference type="SAM" id="Phobius"/>
    </source>
</evidence>
<dbReference type="PANTHER" id="PTHR10151">
    <property type="entry name" value="ECTONUCLEOTIDE PYROPHOSPHATASE/PHOSPHODIESTERASE"/>
    <property type="match status" value="1"/>
</dbReference>
<dbReference type="InterPro" id="IPR017850">
    <property type="entry name" value="Alkaline_phosphatase_core_sf"/>
</dbReference>
<name>A0A1Y1I0D6_KLENI</name>
<accession>A0A1Y1I0D6</accession>
<organism evidence="3 4">
    <name type="scientific">Klebsormidium nitens</name>
    <name type="common">Green alga</name>
    <name type="synonym">Ulothrix nitens</name>
    <dbReference type="NCBI Taxonomy" id="105231"/>
    <lineage>
        <taxon>Eukaryota</taxon>
        <taxon>Viridiplantae</taxon>
        <taxon>Streptophyta</taxon>
        <taxon>Klebsormidiophyceae</taxon>
        <taxon>Klebsormidiales</taxon>
        <taxon>Klebsormidiaceae</taxon>
        <taxon>Klebsormidium</taxon>
    </lineage>
</organism>
<dbReference type="AlphaFoldDB" id="A0A1Y1I0D6"/>
<proteinExistence type="predicted"/>
<dbReference type="Gene3D" id="3.40.720.10">
    <property type="entry name" value="Alkaline Phosphatase, subunit A"/>
    <property type="match status" value="1"/>
</dbReference>
<dbReference type="GO" id="GO:0016787">
    <property type="term" value="F:hydrolase activity"/>
    <property type="evidence" value="ECO:0000318"/>
    <property type="project" value="GO_Central"/>
</dbReference>
<feature type="region of interest" description="Disordered" evidence="1">
    <location>
        <begin position="1"/>
        <end position="39"/>
    </location>
</feature>
<keyword evidence="2" id="KW-1133">Transmembrane helix</keyword>
<keyword evidence="4" id="KW-1185">Reference proteome</keyword>
<dbReference type="Pfam" id="PF01663">
    <property type="entry name" value="Phosphodiest"/>
    <property type="match status" value="1"/>
</dbReference>
<dbReference type="OMA" id="DEYVSRD"/>
<dbReference type="SUPFAM" id="SSF53649">
    <property type="entry name" value="Alkaline phosphatase-like"/>
    <property type="match status" value="1"/>
</dbReference>
<dbReference type="Gene3D" id="3.30.1360.180">
    <property type="match status" value="1"/>
</dbReference>
<protein>
    <submittedName>
        <fullName evidence="3">Phosphodiesterase/nucleotide pyrophosphatase</fullName>
    </submittedName>
</protein>
<dbReference type="EMBL" id="DF237135">
    <property type="protein sequence ID" value="GAQ84375.1"/>
    <property type="molecule type" value="Genomic_DNA"/>
</dbReference>
<keyword evidence="2" id="KW-0812">Transmembrane</keyword>
<dbReference type="CDD" id="cd16018">
    <property type="entry name" value="Enpp"/>
    <property type="match status" value="1"/>
</dbReference>
<dbReference type="InterPro" id="IPR002591">
    <property type="entry name" value="Phosphodiest/P_Trfase"/>
</dbReference>
<dbReference type="OrthoDB" id="415411at2759"/>
<evidence type="ECO:0000313" key="4">
    <source>
        <dbReference type="Proteomes" id="UP000054558"/>
    </source>
</evidence>
<dbReference type="Proteomes" id="UP000054558">
    <property type="component" value="Unassembled WGS sequence"/>
</dbReference>
<dbReference type="PANTHER" id="PTHR10151:SF120">
    <property type="entry name" value="BIS(5'-ADENOSYL)-TRIPHOSPHATASE"/>
    <property type="match status" value="1"/>
</dbReference>
<reference evidence="3 4" key="1">
    <citation type="journal article" date="2014" name="Nat. Commun.">
        <title>Klebsormidium flaccidum genome reveals primary factors for plant terrestrial adaptation.</title>
        <authorList>
            <person name="Hori K."/>
            <person name="Maruyama F."/>
            <person name="Fujisawa T."/>
            <person name="Togashi T."/>
            <person name="Yamamoto N."/>
            <person name="Seo M."/>
            <person name="Sato S."/>
            <person name="Yamada T."/>
            <person name="Mori H."/>
            <person name="Tajima N."/>
            <person name="Moriyama T."/>
            <person name="Ikeuchi M."/>
            <person name="Watanabe M."/>
            <person name="Wada H."/>
            <person name="Kobayashi K."/>
            <person name="Saito M."/>
            <person name="Masuda T."/>
            <person name="Sasaki-Sekimoto Y."/>
            <person name="Mashiguchi K."/>
            <person name="Awai K."/>
            <person name="Shimojima M."/>
            <person name="Masuda S."/>
            <person name="Iwai M."/>
            <person name="Nobusawa T."/>
            <person name="Narise T."/>
            <person name="Kondo S."/>
            <person name="Saito H."/>
            <person name="Sato R."/>
            <person name="Murakawa M."/>
            <person name="Ihara Y."/>
            <person name="Oshima-Yamada Y."/>
            <person name="Ohtaka K."/>
            <person name="Satoh M."/>
            <person name="Sonobe K."/>
            <person name="Ishii M."/>
            <person name="Ohtani R."/>
            <person name="Kanamori-Sato M."/>
            <person name="Honoki R."/>
            <person name="Miyazaki D."/>
            <person name="Mochizuki H."/>
            <person name="Umetsu J."/>
            <person name="Higashi K."/>
            <person name="Shibata D."/>
            <person name="Kamiya Y."/>
            <person name="Sato N."/>
            <person name="Nakamura Y."/>
            <person name="Tabata S."/>
            <person name="Ida S."/>
            <person name="Kurokawa K."/>
            <person name="Ohta H."/>
        </authorList>
    </citation>
    <scope>NUCLEOTIDE SEQUENCE [LARGE SCALE GENOMIC DNA]</scope>
    <source>
        <strain evidence="3 4">NIES-2285</strain>
    </source>
</reference>
<dbReference type="STRING" id="105231.A0A1Y1I0D6"/>
<evidence type="ECO:0000256" key="1">
    <source>
        <dbReference type="SAM" id="MobiDB-lite"/>
    </source>
</evidence>
<feature type="transmembrane region" description="Helical" evidence="2">
    <location>
        <begin position="90"/>
        <end position="110"/>
    </location>
</feature>
<sequence length="532" mass="58332">MMAAAEGNELTRAHHLEAADQPPQAGDESIEPEMGSSQANGAAAFGRQTAGGGYVRVKLAEKDTSGFSGRDTEGGPPVGCWLPLSRTQTALAAAGVCLLVLVVIAFGTGLGSPRSPKSTTYGQLGEISQCVRAPVGGEKPTLILISSDGFRWDYLFKVPTPNIDRLRMQGTETATGMMPMYPSITFPNHYSIVTGLHPESHGIIANYFRPADNTSEQFSMANHDARWWLGEPMWVTARKQGLTAAAFFWPGAEVIKPDWPCDPEYCPRYNSALPYEDRVDRVLGWLDLPPEQRPQFMTMYMEDPDHWGHRVGPDAPQIDAAVTRVDAMIGRLLDGLETRGILNTTHVIMVGDHGMTSVCECKDIYLEDLAPWVDLPMDWVNTESPVLSLLPPPDVDVRALHANISRALAPGGISNGEFLSLYLKEDISERFHYSHSPRIAPIVGIVAEGYTVRKTRAEKEGIQCGGVHGFDNALFSMRTIFFGRGPRFGVRNVVPTFRNIELYEVMCDILGLEPAPNNGTAGFKETVLRRSC</sequence>